<dbReference type="PANTHER" id="PTHR43357">
    <property type="entry name" value="INNER MEMBRANE ABC TRANSPORTER PERMEASE PROTEIN YDCV"/>
    <property type="match status" value="1"/>
</dbReference>
<evidence type="ECO:0000256" key="4">
    <source>
        <dbReference type="ARBA" id="ARBA00022519"/>
    </source>
</evidence>
<sequence length="527" mass="55501">MSRGAGGRRPPLPLALAAGAAVVLLLLPLAYLLIRVASGGGRAVDLLWDTGTLRLAGRTVLLVGGVVAATIAVSVPTAWLVTRTDLPGRRLWSAAAALPLVIPSYVAALCLLGLFGEKGLLQQALGIERLPDPTGYGGALAALTLSTYPYVFLLTRSALRDLDPGQEEAARSLGVGRAGVFVRVTLPSVRPAISLGALLVALYTLSDFGVVSLMRYDALTRAIYLHYRSLFDRTPAAVLSLVLVALTAVALVVERRVRTRGRVHRTSPGAARRAAPVPLGRWKVAALAWCAIVTGAFLALPAFVLGFWLERAIVDDRALELPWAQALSSLAASALAAAWAVAAAVPVAVLALRYPSRGSRTLERLSFAGNALPGLVIALSLVFFAARYAAPVYQTLALLVFAYVTRFFPQALSGVESALHRVDPRVEEAARGLGRGWLSTLVTVTVPLARSGFLAGGALVFLSAMKELPATLLLRPIGFETLATEIWTLTQVGAYSRAALPSLVLIAVSAPVLYLVFADRRPGAHGG</sequence>
<evidence type="ECO:0000256" key="1">
    <source>
        <dbReference type="ARBA" id="ARBA00004429"/>
    </source>
</evidence>
<dbReference type="Proteomes" id="UP000254134">
    <property type="component" value="Unassembled WGS sequence"/>
</dbReference>
<comment type="caution">
    <text evidence="10">The sequence shown here is derived from an EMBL/GenBank/DDBJ whole genome shotgun (WGS) entry which is preliminary data.</text>
</comment>
<feature type="transmembrane region" description="Helical" evidence="8">
    <location>
        <begin position="234"/>
        <end position="253"/>
    </location>
</feature>
<feature type="domain" description="ABC transmembrane type-1" evidence="9">
    <location>
        <begin position="326"/>
        <end position="516"/>
    </location>
</feature>
<reference evidence="11" key="2">
    <citation type="journal article" date="2019" name="MicrobiologyOpen">
        <title>High-quality draft genome sequence of Gaiella occulta isolated from a 150 meter deep mineral water borehole and comparison with the genome sequences of other deep-branching lineages of the phylum Actinobacteria.</title>
        <authorList>
            <person name="Severino R."/>
            <person name="Froufe H.J.C."/>
            <person name="Barroso C."/>
            <person name="Albuquerque L."/>
            <person name="Lobo-da-Cunha A."/>
            <person name="da Costa M.S."/>
            <person name="Egas C."/>
        </authorList>
    </citation>
    <scope>NUCLEOTIDE SEQUENCE [LARGE SCALE GENOMIC DNA]</scope>
    <source>
        <strain evidence="11">F2-233</strain>
    </source>
</reference>
<dbReference type="RefSeq" id="WP_114796811.1">
    <property type="nucleotide sequence ID" value="NZ_QQZY01000006.1"/>
</dbReference>
<dbReference type="CDD" id="cd06261">
    <property type="entry name" value="TM_PBP2"/>
    <property type="match status" value="2"/>
</dbReference>
<feature type="transmembrane region" description="Helical" evidence="8">
    <location>
        <begin position="364"/>
        <end position="386"/>
    </location>
</feature>
<dbReference type="GO" id="GO:0055085">
    <property type="term" value="P:transmembrane transport"/>
    <property type="evidence" value="ECO:0007669"/>
    <property type="project" value="InterPro"/>
</dbReference>
<name>A0A7M2YUQ5_9ACTN</name>
<feature type="transmembrane region" description="Helical" evidence="8">
    <location>
        <begin position="498"/>
        <end position="517"/>
    </location>
</feature>
<feature type="transmembrane region" description="Helical" evidence="8">
    <location>
        <begin position="60"/>
        <end position="82"/>
    </location>
</feature>
<feature type="transmembrane region" description="Helical" evidence="8">
    <location>
        <begin position="436"/>
        <end position="464"/>
    </location>
</feature>
<keyword evidence="5 8" id="KW-0812">Transmembrane</keyword>
<keyword evidence="6 8" id="KW-1133">Transmembrane helix</keyword>
<evidence type="ECO:0000313" key="10">
    <source>
        <dbReference type="EMBL" id="RDI73833.1"/>
    </source>
</evidence>
<keyword evidence="11" id="KW-1185">Reference proteome</keyword>
<protein>
    <submittedName>
        <fullName evidence="10">ABC-type Fe3+ transport system permease component</fullName>
    </submittedName>
</protein>
<comment type="subcellular location">
    <subcellularLocation>
        <location evidence="1">Cell inner membrane</location>
        <topology evidence="1">Multi-pass membrane protein</topology>
    </subcellularLocation>
    <subcellularLocation>
        <location evidence="8">Cell membrane</location>
        <topology evidence="8">Multi-pass membrane protein</topology>
    </subcellularLocation>
</comment>
<dbReference type="EMBL" id="QQZY01000006">
    <property type="protein sequence ID" value="RDI73833.1"/>
    <property type="molecule type" value="Genomic_DNA"/>
</dbReference>
<evidence type="ECO:0000313" key="11">
    <source>
        <dbReference type="Proteomes" id="UP000254134"/>
    </source>
</evidence>
<evidence type="ECO:0000256" key="3">
    <source>
        <dbReference type="ARBA" id="ARBA00022475"/>
    </source>
</evidence>
<dbReference type="PANTHER" id="PTHR43357:SF3">
    <property type="entry name" value="FE(3+)-TRANSPORT SYSTEM PERMEASE PROTEIN FBPB 2"/>
    <property type="match status" value="1"/>
</dbReference>
<dbReference type="InterPro" id="IPR000515">
    <property type="entry name" value="MetI-like"/>
</dbReference>
<keyword evidence="7 8" id="KW-0472">Membrane</keyword>
<feature type="transmembrane region" description="Helical" evidence="8">
    <location>
        <begin position="12"/>
        <end position="34"/>
    </location>
</feature>
<proteinExistence type="inferred from homology"/>
<dbReference type="AlphaFoldDB" id="A0A7M2YUQ5"/>
<evidence type="ECO:0000256" key="5">
    <source>
        <dbReference type="ARBA" id="ARBA00022692"/>
    </source>
</evidence>
<evidence type="ECO:0000256" key="7">
    <source>
        <dbReference type="ARBA" id="ARBA00023136"/>
    </source>
</evidence>
<feature type="transmembrane region" description="Helical" evidence="8">
    <location>
        <begin position="192"/>
        <end position="214"/>
    </location>
</feature>
<keyword evidence="4" id="KW-0997">Cell inner membrane</keyword>
<feature type="transmembrane region" description="Helical" evidence="8">
    <location>
        <begin position="286"/>
        <end position="309"/>
    </location>
</feature>
<keyword evidence="3" id="KW-1003">Cell membrane</keyword>
<reference evidence="10 11" key="1">
    <citation type="submission" date="2018-07" db="EMBL/GenBank/DDBJ databases">
        <title>High-quality-draft genome sequence of Gaiella occulta.</title>
        <authorList>
            <person name="Severino R."/>
            <person name="Froufe H.J.C."/>
            <person name="Rainey F.A."/>
            <person name="Barroso C."/>
            <person name="Albuquerque L."/>
            <person name="Lobo-Da-Cunha A."/>
            <person name="Da Costa M.S."/>
            <person name="Egas C."/>
        </authorList>
    </citation>
    <scope>NUCLEOTIDE SEQUENCE [LARGE SCALE GENOMIC DNA]</scope>
    <source>
        <strain evidence="10 11">F2-233</strain>
    </source>
</reference>
<gene>
    <name evidence="10" type="ORF">Gocc_2397</name>
</gene>
<evidence type="ECO:0000256" key="2">
    <source>
        <dbReference type="ARBA" id="ARBA00022448"/>
    </source>
</evidence>
<comment type="similarity">
    <text evidence="8">Belongs to the binding-protein-dependent transport system permease family.</text>
</comment>
<evidence type="ECO:0000256" key="8">
    <source>
        <dbReference type="RuleBase" id="RU363032"/>
    </source>
</evidence>
<keyword evidence="2 8" id="KW-0813">Transport</keyword>
<feature type="transmembrane region" description="Helical" evidence="8">
    <location>
        <begin position="94"/>
        <end position="115"/>
    </location>
</feature>
<evidence type="ECO:0000256" key="6">
    <source>
        <dbReference type="ARBA" id="ARBA00022989"/>
    </source>
</evidence>
<feature type="transmembrane region" description="Helical" evidence="8">
    <location>
        <begin position="135"/>
        <end position="154"/>
    </location>
</feature>
<dbReference type="OrthoDB" id="9810794at2"/>
<dbReference type="PROSITE" id="PS50928">
    <property type="entry name" value="ABC_TM1"/>
    <property type="match status" value="2"/>
</dbReference>
<dbReference type="Gene3D" id="1.10.3720.10">
    <property type="entry name" value="MetI-like"/>
    <property type="match status" value="2"/>
</dbReference>
<feature type="transmembrane region" description="Helical" evidence="8">
    <location>
        <begin position="329"/>
        <end position="352"/>
    </location>
</feature>
<organism evidence="10 11">
    <name type="scientific">Gaiella occulta</name>
    <dbReference type="NCBI Taxonomy" id="1002870"/>
    <lineage>
        <taxon>Bacteria</taxon>
        <taxon>Bacillati</taxon>
        <taxon>Actinomycetota</taxon>
        <taxon>Thermoleophilia</taxon>
        <taxon>Gaiellales</taxon>
        <taxon>Gaiellaceae</taxon>
        <taxon>Gaiella</taxon>
    </lineage>
</organism>
<evidence type="ECO:0000259" key="9">
    <source>
        <dbReference type="PROSITE" id="PS50928"/>
    </source>
</evidence>
<dbReference type="SUPFAM" id="SSF161098">
    <property type="entry name" value="MetI-like"/>
    <property type="match status" value="2"/>
</dbReference>
<dbReference type="GO" id="GO:0005886">
    <property type="term" value="C:plasma membrane"/>
    <property type="evidence" value="ECO:0007669"/>
    <property type="project" value="UniProtKB-SubCell"/>
</dbReference>
<accession>A0A7M2YUQ5</accession>
<dbReference type="InterPro" id="IPR035906">
    <property type="entry name" value="MetI-like_sf"/>
</dbReference>
<feature type="domain" description="ABC transmembrane type-1" evidence="9">
    <location>
        <begin position="56"/>
        <end position="252"/>
    </location>
</feature>
<dbReference type="Pfam" id="PF00528">
    <property type="entry name" value="BPD_transp_1"/>
    <property type="match status" value="2"/>
</dbReference>